<feature type="domain" description="Sperm microtubule inner protein 1 C-terminal" evidence="1">
    <location>
        <begin position="52"/>
        <end position="160"/>
    </location>
</feature>
<name>A0A8J9UQV6_9NEOP</name>
<accession>A0A8J9UQV6</accession>
<dbReference type="Pfam" id="PF22589">
    <property type="entry name" value="SPMIP1"/>
    <property type="match status" value="1"/>
</dbReference>
<dbReference type="PANTHER" id="PTHR35826">
    <property type="entry name" value="PROTEIN ATP6V1FNB-LIKE"/>
    <property type="match status" value="1"/>
</dbReference>
<dbReference type="AlphaFoldDB" id="A0A8J9UQV6"/>
<dbReference type="PANTHER" id="PTHR35826:SF1">
    <property type="entry name" value="PROTEIN ATP6V1FNB-LIKE"/>
    <property type="match status" value="1"/>
</dbReference>
<dbReference type="EMBL" id="OV170221">
    <property type="protein sequence ID" value="CAH0713165.1"/>
    <property type="molecule type" value="Genomic_DNA"/>
</dbReference>
<dbReference type="Proteomes" id="UP000838878">
    <property type="component" value="Chromosome 1"/>
</dbReference>
<feature type="non-terminal residue" evidence="2">
    <location>
        <position position="182"/>
    </location>
</feature>
<gene>
    <name evidence="2" type="ORF">BINO364_LOCUS357</name>
</gene>
<evidence type="ECO:0000313" key="2">
    <source>
        <dbReference type="EMBL" id="CAH0713165.1"/>
    </source>
</evidence>
<sequence>MSHAFYADAWQKSKRRNRLWYQENLMPALLAAKERRVREIDASIALANELLEAYKEPLVKPKPVPLYELVPLEDDNLMKPIEPDVLNLLYGCTEKGAARQYLRARYKKAPEDKFYFRLTSNWDYGWQQKQSRLKARDVNRGRCAILRDTFYRKSNLAPDPPHYSSPAGGEFSICSEYSCNAN</sequence>
<dbReference type="OrthoDB" id="410807at2759"/>
<proteinExistence type="predicted"/>
<keyword evidence="3" id="KW-1185">Reference proteome</keyword>
<dbReference type="InterPro" id="IPR054323">
    <property type="entry name" value="SPMIP1_C"/>
</dbReference>
<organism evidence="2 3">
    <name type="scientific">Brenthis ino</name>
    <name type="common">lesser marbled fritillary</name>
    <dbReference type="NCBI Taxonomy" id="405034"/>
    <lineage>
        <taxon>Eukaryota</taxon>
        <taxon>Metazoa</taxon>
        <taxon>Ecdysozoa</taxon>
        <taxon>Arthropoda</taxon>
        <taxon>Hexapoda</taxon>
        <taxon>Insecta</taxon>
        <taxon>Pterygota</taxon>
        <taxon>Neoptera</taxon>
        <taxon>Endopterygota</taxon>
        <taxon>Lepidoptera</taxon>
        <taxon>Glossata</taxon>
        <taxon>Ditrysia</taxon>
        <taxon>Papilionoidea</taxon>
        <taxon>Nymphalidae</taxon>
        <taxon>Heliconiinae</taxon>
        <taxon>Argynnini</taxon>
        <taxon>Brenthis</taxon>
    </lineage>
</organism>
<evidence type="ECO:0000259" key="1">
    <source>
        <dbReference type="Pfam" id="PF22589"/>
    </source>
</evidence>
<protein>
    <recommendedName>
        <fullName evidence="1">Sperm microtubule inner protein 1 C-terminal domain-containing protein</fullName>
    </recommendedName>
</protein>
<reference evidence="2" key="1">
    <citation type="submission" date="2021-12" db="EMBL/GenBank/DDBJ databases">
        <authorList>
            <person name="Martin H S."/>
        </authorList>
    </citation>
    <scope>NUCLEOTIDE SEQUENCE</scope>
</reference>
<evidence type="ECO:0000313" key="3">
    <source>
        <dbReference type="Proteomes" id="UP000838878"/>
    </source>
</evidence>